<gene>
    <name evidence="2" type="ORF">FVP33_15535</name>
</gene>
<feature type="domain" description="VOC" evidence="1">
    <location>
        <begin position="132"/>
        <end position="252"/>
    </location>
</feature>
<evidence type="ECO:0000259" key="1">
    <source>
        <dbReference type="PROSITE" id="PS51819"/>
    </source>
</evidence>
<dbReference type="InterPro" id="IPR037523">
    <property type="entry name" value="VOC_core"/>
</dbReference>
<dbReference type="PANTHER" id="PTHR21366:SF14">
    <property type="entry name" value="GLYOXALASE DOMAIN-CONTAINING PROTEIN 5"/>
    <property type="match status" value="1"/>
</dbReference>
<feature type="domain" description="VOC" evidence="1">
    <location>
        <begin position="4"/>
        <end position="115"/>
    </location>
</feature>
<evidence type="ECO:0000313" key="3">
    <source>
        <dbReference type="Proteomes" id="UP000321379"/>
    </source>
</evidence>
<dbReference type="SUPFAM" id="SSF54593">
    <property type="entry name" value="Glyoxalase/Bleomycin resistance protein/Dihydroxybiphenyl dioxygenase"/>
    <property type="match status" value="1"/>
</dbReference>
<keyword evidence="3" id="KW-1185">Reference proteome</keyword>
<name>A0A5C8ULB2_9MICO</name>
<dbReference type="EMBL" id="VRMG01000010">
    <property type="protein sequence ID" value="TXN28933.1"/>
    <property type="molecule type" value="Genomic_DNA"/>
</dbReference>
<dbReference type="RefSeq" id="WP_147784603.1">
    <property type="nucleotide sequence ID" value="NZ_VRMG01000010.1"/>
</dbReference>
<dbReference type="InterPro" id="IPR029068">
    <property type="entry name" value="Glyas_Bleomycin-R_OHBP_Dase"/>
</dbReference>
<organism evidence="2 3">
    <name type="scientific">Lacisediminihabitans profunda</name>
    <dbReference type="NCBI Taxonomy" id="2594790"/>
    <lineage>
        <taxon>Bacteria</taxon>
        <taxon>Bacillati</taxon>
        <taxon>Actinomycetota</taxon>
        <taxon>Actinomycetes</taxon>
        <taxon>Micrococcales</taxon>
        <taxon>Microbacteriaceae</taxon>
        <taxon>Lacisediminihabitans</taxon>
    </lineage>
</organism>
<dbReference type="PROSITE" id="PS51819">
    <property type="entry name" value="VOC"/>
    <property type="match status" value="2"/>
</dbReference>
<dbReference type="InterPro" id="IPR050383">
    <property type="entry name" value="GlyoxalaseI/FosfomycinResist"/>
</dbReference>
<dbReference type="PANTHER" id="PTHR21366">
    <property type="entry name" value="GLYOXALASE FAMILY PROTEIN"/>
    <property type="match status" value="1"/>
</dbReference>
<reference evidence="2 3" key="1">
    <citation type="submission" date="2019-08" db="EMBL/GenBank/DDBJ databases">
        <title>Bacterial whole genome sequence for Glaciihabitans sp. CHu50b-6-2.</title>
        <authorList>
            <person name="Jin L."/>
        </authorList>
    </citation>
    <scope>NUCLEOTIDE SEQUENCE [LARGE SCALE GENOMIC DNA]</scope>
    <source>
        <strain evidence="2 3">CHu50b-6-2</strain>
    </source>
</reference>
<comment type="caution">
    <text evidence="2">The sequence shown here is derived from an EMBL/GenBank/DDBJ whole genome shotgun (WGS) entry which is preliminary data.</text>
</comment>
<dbReference type="Pfam" id="PF00903">
    <property type="entry name" value="Glyoxalase"/>
    <property type="match status" value="2"/>
</dbReference>
<dbReference type="Gene3D" id="3.10.180.10">
    <property type="entry name" value="2,3-Dihydroxybiphenyl 1,2-Dioxygenase, domain 1"/>
    <property type="match status" value="2"/>
</dbReference>
<dbReference type="AlphaFoldDB" id="A0A5C8ULB2"/>
<proteinExistence type="predicted"/>
<protein>
    <recommendedName>
        <fullName evidence="1">VOC domain-containing protein</fullName>
    </recommendedName>
</protein>
<dbReference type="Proteomes" id="UP000321379">
    <property type="component" value="Unassembled WGS sequence"/>
</dbReference>
<sequence>MITRIGSITLEVPDLEASIDFFQHKVGLVETERVERTSYLSATTRHHEMILVESTTGTTALRHLNLEVAEGQLEATVAQAIAAGAVDCGELRHEGIAEAHVLEIPGGFGVKLYTGMQAVPEPPASDIARPYQFSHFNIGVPEVAPVVDFMVEAFGLRPSDWLRSKEQPFLAWLHCPVEGAPHHGVAILESADIKLHHIAFDYRDVADLVARADNYVDTDHYLVWGMGRHGTGGSAFAYTEDPSGMMVELGSGMIVIGKDPRWDGPKVWSMDDPRGVDEWGSSIPEKWLAKRVEVRSPIALAVRR</sequence>
<accession>A0A5C8ULB2</accession>
<dbReference type="InterPro" id="IPR004360">
    <property type="entry name" value="Glyas_Fos-R_dOase_dom"/>
</dbReference>
<evidence type="ECO:0000313" key="2">
    <source>
        <dbReference type="EMBL" id="TXN28933.1"/>
    </source>
</evidence>